<feature type="transmembrane region" description="Helical" evidence="2">
    <location>
        <begin position="317"/>
        <end position="336"/>
    </location>
</feature>
<feature type="transmembrane region" description="Helical" evidence="2">
    <location>
        <begin position="102"/>
        <end position="126"/>
    </location>
</feature>
<feature type="transmembrane region" description="Helical" evidence="2">
    <location>
        <begin position="393"/>
        <end position="418"/>
    </location>
</feature>
<evidence type="ECO:0000256" key="2">
    <source>
        <dbReference type="SAM" id="Phobius"/>
    </source>
</evidence>
<keyword evidence="5" id="KW-1185">Reference proteome</keyword>
<keyword evidence="3" id="KW-0732">Signal</keyword>
<keyword evidence="2" id="KW-0812">Transmembrane</keyword>
<keyword evidence="2" id="KW-0472">Membrane</keyword>
<protein>
    <recommendedName>
        <fullName evidence="6">TRP C-terminal domain-containing protein</fullName>
    </recommendedName>
</protein>
<reference evidence="4" key="1">
    <citation type="journal article" date="2023" name="Mol. Phylogenet. Evol.">
        <title>Genome-scale phylogeny and comparative genomics of the fungal order Sordariales.</title>
        <authorList>
            <person name="Hensen N."/>
            <person name="Bonometti L."/>
            <person name="Westerberg I."/>
            <person name="Brannstrom I.O."/>
            <person name="Guillou S."/>
            <person name="Cros-Aarteil S."/>
            <person name="Calhoun S."/>
            <person name="Haridas S."/>
            <person name="Kuo A."/>
            <person name="Mondo S."/>
            <person name="Pangilinan J."/>
            <person name="Riley R."/>
            <person name="LaButti K."/>
            <person name="Andreopoulos B."/>
            <person name="Lipzen A."/>
            <person name="Chen C."/>
            <person name="Yan M."/>
            <person name="Daum C."/>
            <person name="Ng V."/>
            <person name="Clum A."/>
            <person name="Steindorff A."/>
            <person name="Ohm R.A."/>
            <person name="Martin F."/>
            <person name="Silar P."/>
            <person name="Natvig D.O."/>
            <person name="Lalanne C."/>
            <person name="Gautier V."/>
            <person name="Ament-Velasquez S.L."/>
            <person name="Kruys A."/>
            <person name="Hutchinson M.I."/>
            <person name="Powell A.J."/>
            <person name="Barry K."/>
            <person name="Miller A.N."/>
            <person name="Grigoriev I.V."/>
            <person name="Debuchy R."/>
            <person name="Gladieux P."/>
            <person name="Hiltunen Thoren M."/>
            <person name="Johannesson H."/>
        </authorList>
    </citation>
    <scope>NUCLEOTIDE SEQUENCE</scope>
    <source>
        <strain evidence="4">CBS 958.72</strain>
    </source>
</reference>
<sequence>MFLRPSLVLCTVFFQLQLQLQVTLAELDSSLSDSGATLTTLPPAQPTGTDACAFDSLNSLVDRVASNWTGYNISLLVQTCPGVCNLVYGVGNPDISGIGAMISYALQGATSIIFGPLLGVLALYMGADPSFDTLFSLPAQLWVAKYFFPVANSIHQANIVTAFSVLLAADIRTQNVSPVAEREFLQQLAAYEFVICLICTLSYLPIHSSSPLKKAVMMVYVLATAIMLIAASTWTYNDYGPVLEAITNYCVRDRDWPVPGIPIAQHPTKPEPNPKEESPPPSFWVSILAVISFGVAGVVGLFVLGLLAFVLGWFVSILIRSVLYVLSLSLQGPYLATTRLLRVGPRRMGILIMLVLLSAVWIFVVWLALASFISKRQRLRALAGALYQDNEWGFGQITALLTWLPVFQDTLFALIATIRYFLRRRDRVAEAAELELEPLVPDSENQASSSVRNSEGNSPDMPPPDTEQSGPESQTNKPGLARTSSADVQMGTLQPRPTWPRNDGGTYLPA</sequence>
<evidence type="ECO:0000313" key="5">
    <source>
        <dbReference type="Proteomes" id="UP001287356"/>
    </source>
</evidence>
<evidence type="ECO:0008006" key="6">
    <source>
        <dbReference type="Google" id="ProtNLM"/>
    </source>
</evidence>
<evidence type="ECO:0000313" key="4">
    <source>
        <dbReference type="EMBL" id="KAK3379010.1"/>
    </source>
</evidence>
<feature type="compositionally biased region" description="Polar residues" evidence="1">
    <location>
        <begin position="443"/>
        <end position="457"/>
    </location>
</feature>
<feature type="transmembrane region" description="Helical" evidence="2">
    <location>
        <begin position="283"/>
        <end position="311"/>
    </location>
</feature>
<gene>
    <name evidence="4" type="ORF">B0T24DRAFT_610532</name>
</gene>
<feature type="transmembrane region" description="Helical" evidence="2">
    <location>
        <begin position="348"/>
        <end position="373"/>
    </location>
</feature>
<feature type="transmembrane region" description="Helical" evidence="2">
    <location>
        <begin position="188"/>
        <end position="206"/>
    </location>
</feature>
<feature type="compositionally biased region" description="Polar residues" evidence="1">
    <location>
        <begin position="466"/>
        <end position="487"/>
    </location>
</feature>
<accession>A0AAE0KNA8</accession>
<feature type="chain" id="PRO_5042087158" description="TRP C-terminal domain-containing protein" evidence="3">
    <location>
        <begin position="26"/>
        <end position="510"/>
    </location>
</feature>
<evidence type="ECO:0000256" key="1">
    <source>
        <dbReference type="SAM" id="MobiDB-lite"/>
    </source>
</evidence>
<reference evidence="4" key="2">
    <citation type="submission" date="2023-06" db="EMBL/GenBank/DDBJ databases">
        <authorList>
            <consortium name="Lawrence Berkeley National Laboratory"/>
            <person name="Haridas S."/>
            <person name="Hensen N."/>
            <person name="Bonometti L."/>
            <person name="Westerberg I."/>
            <person name="Brannstrom I.O."/>
            <person name="Guillou S."/>
            <person name="Cros-Aarteil S."/>
            <person name="Calhoun S."/>
            <person name="Kuo A."/>
            <person name="Mondo S."/>
            <person name="Pangilinan J."/>
            <person name="Riley R."/>
            <person name="Labutti K."/>
            <person name="Andreopoulos B."/>
            <person name="Lipzen A."/>
            <person name="Chen C."/>
            <person name="Yanf M."/>
            <person name="Daum C."/>
            <person name="Ng V."/>
            <person name="Clum A."/>
            <person name="Steindorff A."/>
            <person name="Ohm R."/>
            <person name="Martin F."/>
            <person name="Silar P."/>
            <person name="Natvig D."/>
            <person name="Lalanne C."/>
            <person name="Gautier V."/>
            <person name="Ament-Velasquez S.L."/>
            <person name="Kruys A."/>
            <person name="Hutchinson M.I."/>
            <person name="Powell A.J."/>
            <person name="Barry K."/>
            <person name="Miller A.N."/>
            <person name="Grigoriev I.V."/>
            <person name="Debuchy R."/>
            <person name="Gladieux P."/>
            <person name="Thoren M.H."/>
            <person name="Johannesson H."/>
        </authorList>
    </citation>
    <scope>NUCLEOTIDE SEQUENCE</scope>
    <source>
        <strain evidence="4">CBS 958.72</strain>
    </source>
</reference>
<dbReference type="Proteomes" id="UP001287356">
    <property type="component" value="Unassembled WGS sequence"/>
</dbReference>
<dbReference type="AlphaFoldDB" id="A0AAE0KNA8"/>
<keyword evidence="2" id="KW-1133">Transmembrane helix</keyword>
<feature type="signal peptide" evidence="3">
    <location>
        <begin position="1"/>
        <end position="25"/>
    </location>
</feature>
<organism evidence="4 5">
    <name type="scientific">Lasiosphaeria ovina</name>
    <dbReference type="NCBI Taxonomy" id="92902"/>
    <lineage>
        <taxon>Eukaryota</taxon>
        <taxon>Fungi</taxon>
        <taxon>Dikarya</taxon>
        <taxon>Ascomycota</taxon>
        <taxon>Pezizomycotina</taxon>
        <taxon>Sordariomycetes</taxon>
        <taxon>Sordariomycetidae</taxon>
        <taxon>Sordariales</taxon>
        <taxon>Lasiosphaeriaceae</taxon>
        <taxon>Lasiosphaeria</taxon>
    </lineage>
</organism>
<comment type="caution">
    <text evidence="4">The sequence shown here is derived from an EMBL/GenBank/DDBJ whole genome shotgun (WGS) entry which is preliminary data.</text>
</comment>
<name>A0AAE0KNA8_9PEZI</name>
<feature type="region of interest" description="Disordered" evidence="1">
    <location>
        <begin position="439"/>
        <end position="510"/>
    </location>
</feature>
<feature type="transmembrane region" description="Helical" evidence="2">
    <location>
        <begin position="146"/>
        <end position="167"/>
    </location>
</feature>
<evidence type="ECO:0000256" key="3">
    <source>
        <dbReference type="SAM" id="SignalP"/>
    </source>
</evidence>
<feature type="transmembrane region" description="Helical" evidence="2">
    <location>
        <begin position="218"/>
        <end position="236"/>
    </location>
</feature>
<proteinExistence type="predicted"/>
<dbReference type="EMBL" id="JAULSN010000002">
    <property type="protein sequence ID" value="KAK3379010.1"/>
    <property type="molecule type" value="Genomic_DNA"/>
</dbReference>